<dbReference type="InterPro" id="IPR050474">
    <property type="entry name" value="Hel308_SKI2-like"/>
</dbReference>
<dbReference type="AlphaFoldDB" id="I3X9H4"/>
<dbReference type="PANTHER" id="PTHR47961">
    <property type="entry name" value="DNA POLYMERASE THETA, PUTATIVE (AFU_ORTHOLOGUE AFUA_1G05260)-RELATED"/>
    <property type="match status" value="1"/>
</dbReference>
<evidence type="ECO:0000256" key="3">
    <source>
        <dbReference type="ARBA" id="ARBA00022806"/>
    </source>
</evidence>
<evidence type="ECO:0000256" key="4">
    <source>
        <dbReference type="ARBA" id="ARBA00022840"/>
    </source>
</evidence>
<organism evidence="7 8">
    <name type="scientific">Sinorhizobium fredii (strain USDA 257)</name>
    <dbReference type="NCBI Taxonomy" id="1185652"/>
    <lineage>
        <taxon>Bacteria</taxon>
        <taxon>Pseudomonadati</taxon>
        <taxon>Pseudomonadota</taxon>
        <taxon>Alphaproteobacteria</taxon>
        <taxon>Hyphomicrobiales</taxon>
        <taxon>Rhizobiaceae</taxon>
        <taxon>Sinorhizobium/Ensifer group</taxon>
        <taxon>Sinorhizobium</taxon>
    </lineage>
</organism>
<evidence type="ECO:0000259" key="5">
    <source>
        <dbReference type="PROSITE" id="PS51192"/>
    </source>
</evidence>
<dbReference type="InterPro" id="IPR011600">
    <property type="entry name" value="Pept_C14_caspase"/>
</dbReference>
<dbReference type="PROSITE" id="PS51192">
    <property type="entry name" value="HELICASE_ATP_BIND_1"/>
    <property type="match status" value="1"/>
</dbReference>
<dbReference type="SUPFAM" id="SSF52540">
    <property type="entry name" value="P-loop containing nucleoside triphosphate hydrolases"/>
    <property type="match status" value="1"/>
</dbReference>
<protein>
    <submittedName>
        <fullName evidence="7">Putative ski2-type helicase</fullName>
        <ecNumber evidence="7">3.6.4.-</ecNumber>
    </submittedName>
</protein>
<dbReference type="InterPro" id="IPR001650">
    <property type="entry name" value="Helicase_C-like"/>
</dbReference>
<keyword evidence="2 7" id="KW-0378">Hydrolase</keyword>
<dbReference type="Pfam" id="PF00656">
    <property type="entry name" value="Peptidase_C14"/>
    <property type="match status" value="1"/>
</dbReference>
<dbReference type="eggNOG" id="COG4249">
    <property type="taxonomic scope" value="Bacteria"/>
</dbReference>
<dbReference type="InterPro" id="IPR011545">
    <property type="entry name" value="DEAD/DEAH_box_helicase_dom"/>
</dbReference>
<dbReference type="EMBL" id="CP003563">
    <property type="protein sequence ID" value="AFL52530.1"/>
    <property type="molecule type" value="Genomic_DNA"/>
</dbReference>
<dbReference type="Proteomes" id="UP000006180">
    <property type="component" value="Chromosome"/>
</dbReference>
<evidence type="ECO:0000313" key="8">
    <source>
        <dbReference type="Proteomes" id="UP000006180"/>
    </source>
</evidence>
<dbReference type="STRING" id="1185652.USDA257_c39860"/>
<feature type="domain" description="Helicase ATP-binding" evidence="5">
    <location>
        <begin position="299"/>
        <end position="470"/>
    </location>
</feature>
<name>I3X9H4_SINF2</name>
<dbReference type="EC" id="3.6.4.-" evidence="7"/>
<gene>
    <name evidence="7" type="ORF">USDA257_c39860</name>
</gene>
<dbReference type="GO" id="GO:0006508">
    <property type="term" value="P:proteolysis"/>
    <property type="evidence" value="ECO:0007669"/>
    <property type="project" value="InterPro"/>
</dbReference>
<dbReference type="PROSITE" id="PS51194">
    <property type="entry name" value="HELICASE_CTER"/>
    <property type="match status" value="1"/>
</dbReference>
<sequence>MLTFRGLFVGIDRYQSSEIRDLSCAARDARALWAMFADTLGGRTVLLTDQDASLGRIEEEFETLSNCDPDDTVVIAFSGHGSETHELIVHDTAYDDIPATSLPLDRLQDWFSRIPARRVILFLDCCFSGGLGAKVLQVPAVPRSLASTEVRLQNLAGDGRLILTASGVSEEAWEFSSHGHGLLTYYLLKALRGPAEIQEAGRLSVYRILEYVTARVKAAAQQIGKSQNPSMRGQIDGGLTWPVFVQGERFTKAFPSICAAAVTSDIHSLAAHGFPEKIVTAWRQAIPSLNALQIEAINEYGILQGKHLLVSAPTSSGKTMVGELAALRQVLDRKRAIFLLPLKALVADKRRHFEKVYGGFGLRILEATGETDDISPLIRGKYDIALLTYEKFAALALAHPHVLAQAGTIVVDEVQMIADPSRGANLEFILTLIKMRRREGIEPQIIALSAVIGDTGGLEAWLGGRLLRRDERPVPLREGILRHDGSFRYIDPADGSEKIERGAAARMGLKDSAQDWIIPLIRKLAAAGEQVIVFRETKSESRHVGNYLAAQLGLPPATEAVKRMPRLDPSQAHKDLIADLQHGVAFHNADLQPAERQVIEEEFRREGSGLRVISATTTLAMGVNTPANSVIIVGLEHPGQVPYSIAEYKNLVGRAGRLGFAEAGTSYLLALNSRDEDYLWRRYVAGRPEDLSSRFIAGNTDPRSLVLRVLVALPRSAKAGVSSDAVVSFLESSFGAFLAGRRQDGWRWSHEDLLRALTSLEKHGLIKKDPEGFYTLAPLGRLAGESATEVGSIVRLVAALSRLAPSDITDPALLAVVQNTIELDEIYFPINKSSKHKEPHTWPSLLQQQGIHWNVLRSLETEALDQHSATLRAKKAVASLLYVSGRPISEIEVTMGQHGGAFGGSAGPIRSVSSRAADLIGVAAKVAEILHPELDLSERVQRLTLRLTYGVAPTSVDLAREAGAALTRGDYCALAEARLDAGTSIESAEDADILRVLGDDLEKLKIVRKAVEMAAERTQRAVAAPVPVIPQYVA</sequence>
<dbReference type="HOGENOM" id="CLU_006553_3_0_5"/>
<dbReference type="PATRIC" id="fig|1185652.3.peg.4135"/>
<dbReference type="RefSeq" id="WP_014764665.1">
    <property type="nucleotide sequence ID" value="NC_018000.1"/>
</dbReference>
<keyword evidence="3 7" id="KW-0347">Helicase</keyword>
<dbReference type="InterPro" id="IPR029030">
    <property type="entry name" value="Caspase-like_dom_sf"/>
</dbReference>
<evidence type="ECO:0000313" key="7">
    <source>
        <dbReference type="EMBL" id="AFL52530.1"/>
    </source>
</evidence>
<dbReference type="InterPro" id="IPR027417">
    <property type="entry name" value="P-loop_NTPase"/>
</dbReference>
<feature type="domain" description="Helicase C-terminal" evidence="6">
    <location>
        <begin position="516"/>
        <end position="708"/>
    </location>
</feature>
<dbReference type="Gene3D" id="1.10.3380.20">
    <property type="match status" value="1"/>
</dbReference>
<evidence type="ECO:0000259" key="6">
    <source>
        <dbReference type="PROSITE" id="PS51194"/>
    </source>
</evidence>
<dbReference type="SUPFAM" id="SSF52129">
    <property type="entry name" value="Caspase-like"/>
    <property type="match status" value="1"/>
</dbReference>
<evidence type="ECO:0000256" key="1">
    <source>
        <dbReference type="ARBA" id="ARBA00022741"/>
    </source>
</evidence>
<dbReference type="GO" id="GO:0004197">
    <property type="term" value="F:cysteine-type endopeptidase activity"/>
    <property type="evidence" value="ECO:0007669"/>
    <property type="project" value="InterPro"/>
</dbReference>
<dbReference type="GO" id="GO:0004386">
    <property type="term" value="F:helicase activity"/>
    <property type="evidence" value="ECO:0007669"/>
    <property type="project" value="UniProtKB-KW"/>
</dbReference>
<dbReference type="SMART" id="SM00487">
    <property type="entry name" value="DEXDc"/>
    <property type="match status" value="1"/>
</dbReference>
<dbReference type="InterPro" id="IPR014001">
    <property type="entry name" value="Helicase_ATP-bd"/>
</dbReference>
<dbReference type="eggNOG" id="COG1204">
    <property type="taxonomic scope" value="Bacteria"/>
</dbReference>
<proteinExistence type="predicted"/>
<accession>I3X9H4</accession>
<keyword evidence="4" id="KW-0067">ATP-binding</keyword>
<dbReference type="Pfam" id="PF00271">
    <property type="entry name" value="Helicase_C"/>
    <property type="match status" value="1"/>
</dbReference>
<dbReference type="GO" id="GO:0005524">
    <property type="term" value="F:ATP binding"/>
    <property type="evidence" value="ECO:0007669"/>
    <property type="project" value="UniProtKB-KW"/>
</dbReference>
<dbReference type="Pfam" id="PF00270">
    <property type="entry name" value="DEAD"/>
    <property type="match status" value="1"/>
</dbReference>
<dbReference type="Gene3D" id="3.40.50.300">
    <property type="entry name" value="P-loop containing nucleotide triphosphate hydrolases"/>
    <property type="match status" value="2"/>
</dbReference>
<dbReference type="SMART" id="SM00490">
    <property type="entry name" value="HELICc"/>
    <property type="match status" value="1"/>
</dbReference>
<dbReference type="PANTHER" id="PTHR47961:SF10">
    <property type="entry name" value="ATP-DEPENDENT DNA HELICASE HEL308"/>
    <property type="match status" value="1"/>
</dbReference>
<evidence type="ECO:0000256" key="2">
    <source>
        <dbReference type="ARBA" id="ARBA00022801"/>
    </source>
</evidence>
<dbReference type="GO" id="GO:0003676">
    <property type="term" value="F:nucleic acid binding"/>
    <property type="evidence" value="ECO:0007669"/>
    <property type="project" value="InterPro"/>
</dbReference>
<reference evidence="7 8" key="1">
    <citation type="journal article" date="2012" name="J. Bacteriol.">
        <title>Complete genome sequence of the broad-host-range strain Sinorhizobium fredii USDA257.</title>
        <authorList>
            <person name="Schuldes J."/>
            <person name="Rodriguez Orbegoso M."/>
            <person name="Schmeisser C."/>
            <person name="Krishnan H.B."/>
            <person name="Daniel R."/>
            <person name="Streit W.R."/>
        </authorList>
    </citation>
    <scope>NUCLEOTIDE SEQUENCE [LARGE SCALE GENOMIC DNA]</scope>
    <source>
        <strain evidence="7 8">USDA 257</strain>
    </source>
</reference>
<dbReference type="KEGG" id="sfd:USDA257_c39860"/>
<keyword evidence="1" id="KW-0547">Nucleotide-binding</keyword>
<dbReference type="Gene3D" id="3.40.50.1460">
    <property type="match status" value="1"/>
</dbReference>